<gene>
    <name evidence="2" type="ORF">LT85_1715</name>
</gene>
<feature type="domain" description="N-acetyltransferase" evidence="1">
    <location>
        <begin position="1"/>
        <end position="75"/>
    </location>
</feature>
<dbReference type="EC" id="2.3.1.-" evidence="2"/>
<evidence type="ECO:0000313" key="3">
    <source>
        <dbReference type="Proteomes" id="UP000030302"/>
    </source>
</evidence>
<dbReference type="KEGG" id="care:LT85_1715"/>
<keyword evidence="2" id="KW-0808">Transferase</keyword>
<dbReference type="SUPFAM" id="SSF55729">
    <property type="entry name" value="Acyl-CoA N-acyltransferases (Nat)"/>
    <property type="match status" value="1"/>
</dbReference>
<sequence length="89" mass="9429">MGPISVLPTYQGQGIGAELVKSALSELRRMGAAGCVVLGDPAYYHRFGFLATPALLFPGVPAEYFQAISLNDSWPSGKVSYHPAFNALA</sequence>
<evidence type="ECO:0000259" key="1">
    <source>
        <dbReference type="PROSITE" id="PS51186"/>
    </source>
</evidence>
<dbReference type="GO" id="GO:0016747">
    <property type="term" value="F:acyltransferase activity, transferring groups other than amino-acyl groups"/>
    <property type="evidence" value="ECO:0007669"/>
    <property type="project" value="InterPro"/>
</dbReference>
<dbReference type="Pfam" id="PF13508">
    <property type="entry name" value="Acetyltransf_7"/>
    <property type="match status" value="1"/>
</dbReference>
<keyword evidence="3" id="KW-1185">Reference proteome</keyword>
<dbReference type="EMBL" id="CP009962">
    <property type="protein sequence ID" value="AIY40873.1"/>
    <property type="molecule type" value="Genomic_DNA"/>
</dbReference>
<dbReference type="Proteomes" id="UP000030302">
    <property type="component" value="Chromosome"/>
</dbReference>
<reference evidence="3" key="1">
    <citation type="journal article" date="2014" name="Soil Biol. Biochem.">
        <title>Structure and function of bacterial communities in ageing soils: Insights from the Mendocino ecological staircase.</title>
        <authorList>
            <person name="Uroz S."/>
            <person name="Tech J.J."/>
            <person name="Sawaya N.A."/>
            <person name="Frey-Klett P."/>
            <person name="Leveau J.H.J."/>
        </authorList>
    </citation>
    <scope>NUCLEOTIDE SEQUENCE [LARGE SCALE GENOMIC DNA]</scope>
    <source>
        <strain evidence="3">Cal35</strain>
    </source>
</reference>
<organism evidence="2 3">
    <name type="scientific">Collimonas arenae</name>
    <dbReference type="NCBI Taxonomy" id="279058"/>
    <lineage>
        <taxon>Bacteria</taxon>
        <taxon>Pseudomonadati</taxon>
        <taxon>Pseudomonadota</taxon>
        <taxon>Betaproteobacteria</taxon>
        <taxon>Burkholderiales</taxon>
        <taxon>Oxalobacteraceae</taxon>
        <taxon>Collimonas</taxon>
    </lineage>
</organism>
<keyword evidence="2" id="KW-0012">Acyltransferase</keyword>
<accession>A0A0A1F831</accession>
<dbReference type="AlphaFoldDB" id="A0A0A1F831"/>
<dbReference type="PROSITE" id="PS51186">
    <property type="entry name" value="GNAT"/>
    <property type="match status" value="1"/>
</dbReference>
<evidence type="ECO:0000313" key="2">
    <source>
        <dbReference type="EMBL" id="AIY40873.1"/>
    </source>
</evidence>
<dbReference type="Gene3D" id="3.40.630.30">
    <property type="match status" value="1"/>
</dbReference>
<dbReference type="CDD" id="cd04301">
    <property type="entry name" value="NAT_SF"/>
    <property type="match status" value="1"/>
</dbReference>
<proteinExistence type="predicted"/>
<dbReference type="HOGENOM" id="CLU_081840_2_0_4"/>
<dbReference type="InterPro" id="IPR016181">
    <property type="entry name" value="Acyl_CoA_acyltransferase"/>
</dbReference>
<name>A0A0A1F831_9BURK</name>
<protein>
    <submittedName>
        <fullName evidence="2">Acetyltransferase</fullName>
        <ecNumber evidence="2">2.3.1.-</ecNumber>
    </submittedName>
</protein>
<dbReference type="InterPro" id="IPR000182">
    <property type="entry name" value="GNAT_dom"/>
</dbReference>